<keyword evidence="2" id="KW-0472">Membrane</keyword>
<accession>A0A1L9Q4S0</accession>
<feature type="transmembrane region" description="Helical" evidence="2">
    <location>
        <begin position="60"/>
        <end position="82"/>
    </location>
</feature>
<feature type="transmembrane region" description="Helical" evidence="2">
    <location>
        <begin position="233"/>
        <end position="254"/>
    </location>
</feature>
<dbReference type="AlphaFoldDB" id="A0A1L9Q4S0"/>
<organism evidence="3 4">
    <name type="scientific">Aspergillus versicolor CBS 583.65</name>
    <dbReference type="NCBI Taxonomy" id="1036611"/>
    <lineage>
        <taxon>Eukaryota</taxon>
        <taxon>Fungi</taxon>
        <taxon>Dikarya</taxon>
        <taxon>Ascomycota</taxon>
        <taxon>Pezizomycotina</taxon>
        <taxon>Eurotiomycetes</taxon>
        <taxon>Eurotiomycetidae</taxon>
        <taxon>Eurotiales</taxon>
        <taxon>Aspergillaceae</taxon>
        <taxon>Aspergillus</taxon>
        <taxon>Aspergillus subgen. Nidulantes</taxon>
    </lineage>
</organism>
<keyword evidence="4" id="KW-1185">Reference proteome</keyword>
<gene>
    <name evidence="3" type="ORF">ASPVEDRAFT_879636</name>
</gene>
<name>A0A1L9Q4S0_ASPVE</name>
<feature type="transmembrane region" description="Helical" evidence="2">
    <location>
        <begin position="28"/>
        <end position="48"/>
    </location>
</feature>
<feature type="transmembrane region" description="Helical" evidence="2">
    <location>
        <begin position="155"/>
        <end position="173"/>
    </location>
</feature>
<feature type="region of interest" description="Disordered" evidence="1">
    <location>
        <begin position="313"/>
        <end position="357"/>
    </location>
</feature>
<evidence type="ECO:0000256" key="1">
    <source>
        <dbReference type="SAM" id="MobiDB-lite"/>
    </source>
</evidence>
<feature type="compositionally biased region" description="Basic and acidic residues" evidence="1">
    <location>
        <begin position="314"/>
        <end position="335"/>
    </location>
</feature>
<evidence type="ECO:0000313" key="3">
    <source>
        <dbReference type="EMBL" id="OJJ08773.1"/>
    </source>
</evidence>
<proteinExistence type="predicted"/>
<protein>
    <submittedName>
        <fullName evidence="3">Uncharacterized protein</fullName>
    </submittedName>
</protein>
<feature type="transmembrane region" description="Helical" evidence="2">
    <location>
        <begin position="114"/>
        <end position="134"/>
    </location>
</feature>
<dbReference type="EMBL" id="KV878141">
    <property type="protein sequence ID" value="OJJ08773.1"/>
    <property type="molecule type" value="Genomic_DNA"/>
</dbReference>
<feature type="transmembrane region" description="Helical" evidence="2">
    <location>
        <begin position="193"/>
        <end position="221"/>
    </location>
</feature>
<dbReference type="GeneID" id="63733717"/>
<sequence length="381" mass="42159">MSSGVQNSADDSLDLYLELQSSLQNAKLGLTCVLGAASLGLGIGALVVRRRGRFTFDALPQWTLIAFLFANFLFAVIVSVGYGATVSGVVDVTTTRSENVLRLYYYTYYAAETAPFFFLYAGNCCLVYILYNLVDVFLARCPTVRPSSPRLEKFHRLYVGLIVALTIVEWALLTTKVVRTGRDKLSYSEDYKVHAGFNTAACIVRLAAAVEIAAWTIYFAWKTLGKRSRWRALAMLLLIGSTFFFALSLMWVAWNIRWLLWPLSNETGEGAYSNAVDSARICEACFYLCIYIGLAAFYLRWGWLATKDNQPKLNENEKGDDDHSSPVEADSRPRAELAGATETPGEADSGPVFEAPVQPVCEADVTVIVEADSKEVGRKPT</sequence>
<evidence type="ECO:0000256" key="2">
    <source>
        <dbReference type="SAM" id="Phobius"/>
    </source>
</evidence>
<dbReference type="OrthoDB" id="4504921at2759"/>
<reference evidence="4" key="1">
    <citation type="journal article" date="2017" name="Genome Biol.">
        <title>Comparative genomics reveals high biological diversity and specific adaptations in the industrially and medically important fungal genus Aspergillus.</title>
        <authorList>
            <person name="de Vries R.P."/>
            <person name="Riley R."/>
            <person name="Wiebenga A."/>
            <person name="Aguilar-Osorio G."/>
            <person name="Amillis S."/>
            <person name="Uchima C.A."/>
            <person name="Anderluh G."/>
            <person name="Asadollahi M."/>
            <person name="Askin M."/>
            <person name="Barry K."/>
            <person name="Battaglia E."/>
            <person name="Bayram O."/>
            <person name="Benocci T."/>
            <person name="Braus-Stromeyer S.A."/>
            <person name="Caldana C."/>
            <person name="Canovas D."/>
            <person name="Cerqueira G.C."/>
            <person name="Chen F."/>
            <person name="Chen W."/>
            <person name="Choi C."/>
            <person name="Clum A."/>
            <person name="Dos Santos R.A."/>
            <person name="Damasio A.R."/>
            <person name="Diallinas G."/>
            <person name="Emri T."/>
            <person name="Fekete E."/>
            <person name="Flipphi M."/>
            <person name="Freyberg S."/>
            <person name="Gallo A."/>
            <person name="Gournas C."/>
            <person name="Habgood R."/>
            <person name="Hainaut M."/>
            <person name="Harispe M.L."/>
            <person name="Henrissat B."/>
            <person name="Hilden K.S."/>
            <person name="Hope R."/>
            <person name="Hossain A."/>
            <person name="Karabika E."/>
            <person name="Karaffa L."/>
            <person name="Karanyi Z."/>
            <person name="Krasevec N."/>
            <person name="Kuo A."/>
            <person name="Kusch H."/>
            <person name="LaButti K."/>
            <person name="Lagendijk E.L."/>
            <person name="Lapidus A."/>
            <person name="Levasseur A."/>
            <person name="Lindquist E."/>
            <person name="Lipzen A."/>
            <person name="Logrieco A.F."/>
            <person name="MacCabe A."/>
            <person name="Maekelae M.R."/>
            <person name="Malavazi I."/>
            <person name="Melin P."/>
            <person name="Meyer V."/>
            <person name="Mielnichuk N."/>
            <person name="Miskei M."/>
            <person name="Molnar A.P."/>
            <person name="Mule G."/>
            <person name="Ngan C.Y."/>
            <person name="Orejas M."/>
            <person name="Orosz E."/>
            <person name="Ouedraogo J.P."/>
            <person name="Overkamp K.M."/>
            <person name="Park H.-S."/>
            <person name="Perrone G."/>
            <person name="Piumi F."/>
            <person name="Punt P.J."/>
            <person name="Ram A.F."/>
            <person name="Ramon A."/>
            <person name="Rauscher S."/>
            <person name="Record E."/>
            <person name="Riano-Pachon D.M."/>
            <person name="Robert V."/>
            <person name="Roehrig J."/>
            <person name="Ruller R."/>
            <person name="Salamov A."/>
            <person name="Salih N.S."/>
            <person name="Samson R.A."/>
            <person name="Sandor E."/>
            <person name="Sanguinetti M."/>
            <person name="Schuetze T."/>
            <person name="Sepcic K."/>
            <person name="Shelest E."/>
            <person name="Sherlock G."/>
            <person name="Sophianopoulou V."/>
            <person name="Squina F.M."/>
            <person name="Sun H."/>
            <person name="Susca A."/>
            <person name="Todd R.B."/>
            <person name="Tsang A."/>
            <person name="Unkles S.E."/>
            <person name="van de Wiele N."/>
            <person name="van Rossen-Uffink D."/>
            <person name="Oliveira J.V."/>
            <person name="Vesth T.C."/>
            <person name="Visser J."/>
            <person name="Yu J.-H."/>
            <person name="Zhou M."/>
            <person name="Andersen M.R."/>
            <person name="Archer D.B."/>
            <person name="Baker S.E."/>
            <person name="Benoit I."/>
            <person name="Brakhage A.A."/>
            <person name="Braus G.H."/>
            <person name="Fischer R."/>
            <person name="Frisvad J.C."/>
            <person name="Goldman G.H."/>
            <person name="Houbraken J."/>
            <person name="Oakley B."/>
            <person name="Pocsi I."/>
            <person name="Scazzocchio C."/>
            <person name="Seiboth B."/>
            <person name="vanKuyk P.A."/>
            <person name="Wortman J."/>
            <person name="Dyer P.S."/>
            <person name="Grigoriev I.V."/>
        </authorList>
    </citation>
    <scope>NUCLEOTIDE SEQUENCE [LARGE SCALE GENOMIC DNA]</scope>
    <source>
        <strain evidence="4">CBS 583.65</strain>
    </source>
</reference>
<dbReference type="RefSeq" id="XP_040674535.1">
    <property type="nucleotide sequence ID" value="XM_040818206.1"/>
</dbReference>
<dbReference type="Proteomes" id="UP000184073">
    <property type="component" value="Unassembled WGS sequence"/>
</dbReference>
<keyword evidence="2" id="KW-1133">Transmembrane helix</keyword>
<evidence type="ECO:0000313" key="4">
    <source>
        <dbReference type="Proteomes" id="UP000184073"/>
    </source>
</evidence>
<dbReference type="VEuPathDB" id="FungiDB:ASPVEDRAFT_879636"/>
<feature type="transmembrane region" description="Helical" evidence="2">
    <location>
        <begin position="278"/>
        <end position="299"/>
    </location>
</feature>
<keyword evidence="2" id="KW-0812">Transmembrane</keyword>